<accession>A0A1I3EP76</accession>
<sequence>MSKRHQYVDLLASLPALPATPFGREPLPISAIRLERRLETLSDAHRDTLEALESLLDWRHLGLELSTVAYIHRYRQAAPRLAEQGVKDLVEAQLEQCTLVAALRRRRSGDPAPALGETWGIGPRLAHIGAHWQAALFGLGAVFPWLAEAREHLAQDRPRELERRLIEENWRRLERARRYDRFDFREVVIYWLRWRLIAAWRRYNAEAAQRRLRADIARGLGDYGVLFQEVESDG</sequence>
<dbReference type="AlphaFoldDB" id="A0A1I3EP76"/>
<evidence type="ECO:0000313" key="2">
    <source>
        <dbReference type="Proteomes" id="UP000199040"/>
    </source>
</evidence>
<dbReference type="EMBL" id="FOPY01000014">
    <property type="protein sequence ID" value="SFI00491.1"/>
    <property type="molecule type" value="Genomic_DNA"/>
</dbReference>
<gene>
    <name evidence="1" type="ORF">SAMN04487959_11472</name>
</gene>
<evidence type="ECO:0000313" key="1">
    <source>
        <dbReference type="EMBL" id="SFI00491.1"/>
    </source>
</evidence>
<name>A0A1I3EP76_9GAMM</name>
<reference evidence="1 2" key="1">
    <citation type="submission" date="2016-10" db="EMBL/GenBank/DDBJ databases">
        <authorList>
            <person name="de Groot N.N."/>
        </authorList>
    </citation>
    <scope>NUCLEOTIDE SEQUENCE [LARGE SCALE GENOMIC DNA]</scope>
    <source>
        <strain evidence="1 2">CGMCC 1.6848</strain>
    </source>
</reference>
<organism evidence="1 2">
    <name type="scientific">Modicisalibacter xianhensis</name>
    <dbReference type="NCBI Taxonomy" id="442341"/>
    <lineage>
        <taxon>Bacteria</taxon>
        <taxon>Pseudomonadati</taxon>
        <taxon>Pseudomonadota</taxon>
        <taxon>Gammaproteobacteria</taxon>
        <taxon>Oceanospirillales</taxon>
        <taxon>Halomonadaceae</taxon>
        <taxon>Modicisalibacter</taxon>
    </lineage>
</organism>
<protein>
    <submittedName>
        <fullName evidence="1">Uncharacterized protein</fullName>
    </submittedName>
</protein>
<dbReference type="Proteomes" id="UP000199040">
    <property type="component" value="Unassembled WGS sequence"/>
</dbReference>
<dbReference type="RefSeq" id="WP_092848819.1">
    <property type="nucleotide sequence ID" value="NZ_FOPY01000014.1"/>
</dbReference>
<keyword evidence="2" id="KW-1185">Reference proteome</keyword>
<proteinExistence type="predicted"/>
<dbReference type="STRING" id="442341.SAMN04487959_11472"/>